<proteinExistence type="predicted"/>
<organism evidence="3 4">
    <name type="scientific">Marinomonas balearica</name>
    <dbReference type="NCBI Taxonomy" id="491947"/>
    <lineage>
        <taxon>Bacteria</taxon>
        <taxon>Pseudomonadati</taxon>
        <taxon>Pseudomonadota</taxon>
        <taxon>Gammaproteobacteria</taxon>
        <taxon>Oceanospirillales</taxon>
        <taxon>Oceanospirillaceae</taxon>
        <taxon>Marinomonas</taxon>
    </lineage>
</organism>
<reference evidence="3 4" key="1">
    <citation type="submission" date="2019-03" db="EMBL/GenBank/DDBJ databases">
        <title>Genomic Encyclopedia of Type Strains, Phase III (KMG-III): the genomes of soil and plant-associated and newly described type strains.</title>
        <authorList>
            <person name="Whitman W."/>
        </authorList>
    </citation>
    <scope>NUCLEOTIDE SEQUENCE [LARGE SCALE GENOMIC DNA]</scope>
    <source>
        <strain evidence="3 4">CECT 7378</strain>
    </source>
</reference>
<keyword evidence="2" id="KW-0472">Membrane</keyword>
<accession>A0A4R6M3T1</accession>
<keyword evidence="2" id="KW-1133">Transmembrane helix</keyword>
<sequence>MDLKVAVLLILGVLLVAKLIYLSQRKTRRENTQRASPSKCKNEHDVAARSKKAHGEHAK</sequence>
<evidence type="ECO:0000256" key="2">
    <source>
        <dbReference type="SAM" id="Phobius"/>
    </source>
</evidence>
<dbReference type="RefSeq" id="WP_133504911.1">
    <property type="nucleotide sequence ID" value="NZ_SNXC01000015.1"/>
</dbReference>
<comment type="caution">
    <text evidence="3">The sequence shown here is derived from an EMBL/GenBank/DDBJ whole genome shotgun (WGS) entry which is preliminary data.</text>
</comment>
<dbReference type="Proteomes" id="UP000294656">
    <property type="component" value="Unassembled WGS sequence"/>
</dbReference>
<feature type="transmembrane region" description="Helical" evidence="2">
    <location>
        <begin position="6"/>
        <end position="24"/>
    </location>
</feature>
<evidence type="ECO:0000313" key="4">
    <source>
        <dbReference type="Proteomes" id="UP000294656"/>
    </source>
</evidence>
<evidence type="ECO:0000313" key="3">
    <source>
        <dbReference type="EMBL" id="TDO95844.1"/>
    </source>
</evidence>
<name>A0A4R6M3T1_9GAMM</name>
<dbReference type="EMBL" id="SNXC01000015">
    <property type="protein sequence ID" value="TDO95844.1"/>
    <property type="molecule type" value="Genomic_DNA"/>
</dbReference>
<protein>
    <submittedName>
        <fullName evidence="3">Uncharacterized protein</fullName>
    </submittedName>
</protein>
<gene>
    <name evidence="3" type="ORF">DFP79_3202</name>
</gene>
<keyword evidence="2" id="KW-0812">Transmembrane</keyword>
<keyword evidence="4" id="KW-1185">Reference proteome</keyword>
<dbReference type="AlphaFoldDB" id="A0A4R6M3T1"/>
<feature type="region of interest" description="Disordered" evidence="1">
    <location>
        <begin position="26"/>
        <end position="59"/>
    </location>
</feature>
<evidence type="ECO:0000256" key="1">
    <source>
        <dbReference type="SAM" id="MobiDB-lite"/>
    </source>
</evidence>
<feature type="compositionally biased region" description="Basic and acidic residues" evidence="1">
    <location>
        <begin position="40"/>
        <end position="59"/>
    </location>
</feature>